<feature type="transmembrane region" description="Helical" evidence="5">
    <location>
        <begin position="74"/>
        <end position="95"/>
    </location>
</feature>
<dbReference type="Pfam" id="PF00002">
    <property type="entry name" value="7tm_2"/>
    <property type="match status" value="1"/>
</dbReference>
<organism evidence="6 7">
    <name type="scientific">Portunus trituberculatus</name>
    <name type="common">Swimming crab</name>
    <name type="synonym">Neptunus trituberculatus</name>
    <dbReference type="NCBI Taxonomy" id="210409"/>
    <lineage>
        <taxon>Eukaryota</taxon>
        <taxon>Metazoa</taxon>
        <taxon>Ecdysozoa</taxon>
        <taxon>Arthropoda</taxon>
        <taxon>Crustacea</taxon>
        <taxon>Multicrustacea</taxon>
        <taxon>Malacostraca</taxon>
        <taxon>Eumalacostraca</taxon>
        <taxon>Eucarida</taxon>
        <taxon>Decapoda</taxon>
        <taxon>Pleocyemata</taxon>
        <taxon>Brachyura</taxon>
        <taxon>Eubrachyura</taxon>
        <taxon>Portunoidea</taxon>
        <taxon>Portunidae</taxon>
        <taxon>Portuninae</taxon>
        <taxon>Portunus</taxon>
    </lineage>
</organism>
<protein>
    <submittedName>
        <fullName evidence="6">G-protein coupled receptor Mth2</fullName>
    </submittedName>
</protein>
<sequence>MTSMSGLGLALGAVITHCDPTDKAAYWLFMYGWMMVLVVANVIFFTLVAIILIKAQNDPLLKRSREYNRERMWLYAKLFLVMGVTWLGEVVSWQAGACRAS</sequence>
<comment type="subcellular location">
    <subcellularLocation>
        <location evidence="1">Membrane</location>
        <topology evidence="1">Multi-pass membrane protein</topology>
    </subcellularLocation>
</comment>
<keyword evidence="3 5" id="KW-1133">Transmembrane helix</keyword>
<dbReference type="InterPro" id="IPR051384">
    <property type="entry name" value="Mth_GPCR"/>
</dbReference>
<accession>A0A5B7JC81</accession>
<dbReference type="AlphaFoldDB" id="A0A5B7JC81"/>
<dbReference type="GO" id="GO:0008528">
    <property type="term" value="F:G protein-coupled peptide receptor activity"/>
    <property type="evidence" value="ECO:0007669"/>
    <property type="project" value="TreeGrafter"/>
</dbReference>
<feature type="transmembrane region" description="Helical" evidence="5">
    <location>
        <begin position="28"/>
        <end position="53"/>
    </location>
</feature>
<evidence type="ECO:0000256" key="4">
    <source>
        <dbReference type="ARBA" id="ARBA00023136"/>
    </source>
</evidence>
<evidence type="ECO:0000256" key="1">
    <source>
        <dbReference type="ARBA" id="ARBA00004141"/>
    </source>
</evidence>
<keyword evidence="6" id="KW-0675">Receptor</keyword>
<evidence type="ECO:0000256" key="5">
    <source>
        <dbReference type="SAM" id="Phobius"/>
    </source>
</evidence>
<keyword evidence="2 5" id="KW-0812">Transmembrane</keyword>
<dbReference type="PANTHER" id="PTHR47154">
    <property type="entry name" value="G-PROTEIN COUPLED RECEPTOR MTH-RELATED"/>
    <property type="match status" value="1"/>
</dbReference>
<keyword evidence="4 5" id="KW-0472">Membrane</keyword>
<proteinExistence type="predicted"/>
<keyword evidence="7" id="KW-1185">Reference proteome</keyword>
<evidence type="ECO:0000313" key="7">
    <source>
        <dbReference type="Proteomes" id="UP000324222"/>
    </source>
</evidence>
<evidence type="ECO:0000313" key="6">
    <source>
        <dbReference type="EMBL" id="MPC91676.1"/>
    </source>
</evidence>
<name>A0A5B7JC81_PORTR</name>
<gene>
    <name evidence="6" type="primary">mth2_2</name>
    <name evidence="6" type="ORF">E2C01_086730</name>
</gene>
<dbReference type="Gene3D" id="1.20.1070.10">
    <property type="entry name" value="Rhodopsin 7-helix transmembrane proteins"/>
    <property type="match status" value="1"/>
</dbReference>
<dbReference type="PANTHER" id="PTHR47154:SF2">
    <property type="entry name" value="G-PROTEIN COUPLED RECEPTOR MTH-RELATED"/>
    <property type="match status" value="1"/>
</dbReference>
<dbReference type="GO" id="GO:0005886">
    <property type="term" value="C:plasma membrane"/>
    <property type="evidence" value="ECO:0007669"/>
    <property type="project" value="TreeGrafter"/>
</dbReference>
<dbReference type="EMBL" id="VSRR010088636">
    <property type="protein sequence ID" value="MPC91676.1"/>
    <property type="molecule type" value="Genomic_DNA"/>
</dbReference>
<dbReference type="OrthoDB" id="6134459at2759"/>
<evidence type="ECO:0000256" key="3">
    <source>
        <dbReference type="ARBA" id="ARBA00022989"/>
    </source>
</evidence>
<reference evidence="6 7" key="1">
    <citation type="submission" date="2019-05" db="EMBL/GenBank/DDBJ databases">
        <title>Another draft genome of Portunus trituberculatus and its Hox gene families provides insights of decapod evolution.</title>
        <authorList>
            <person name="Jeong J.-H."/>
            <person name="Song I."/>
            <person name="Kim S."/>
            <person name="Choi T."/>
            <person name="Kim D."/>
            <person name="Ryu S."/>
            <person name="Kim W."/>
        </authorList>
    </citation>
    <scope>NUCLEOTIDE SEQUENCE [LARGE SCALE GENOMIC DNA]</scope>
    <source>
        <tissue evidence="6">Muscle</tissue>
    </source>
</reference>
<dbReference type="Proteomes" id="UP000324222">
    <property type="component" value="Unassembled WGS sequence"/>
</dbReference>
<dbReference type="InterPro" id="IPR000832">
    <property type="entry name" value="GPCR_2_secretin-like"/>
</dbReference>
<comment type="caution">
    <text evidence="6">The sequence shown here is derived from an EMBL/GenBank/DDBJ whole genome shotgun (WGS) entry which is preliminary data.</text>
</comment>
<evidence type="ECO:0000256" key="2">
    <source>
        <dbReference type="ARBA" id="ARBA00022692"/>
    </source>
</evidence>